<dbReference type="Proteomes" id="UP000621799">
    <property type="component" value="Unassembled WGS sequence"/>
</dbReference>
<proteinExistence type="predicted"/>
<evidence type="ECO:0000313" key="2">
    <source>
        <dbReference type="Proteomes" id="UP000621799"/>
    </source>
</evidence>
<dbReference type="InterPro" id="IPR014951">
    <property type="entry name" value="DUF1822"/>
</dbReference>
<dbReference type="AlphaFoldDB" id="A0A928Z8F6"/>
<dbReference type="RefSeq" id="WP_264320724.1">
    <property type="nucleotide sequence ID" value="NZ_JADEXN010000088.1"/>
</dbReference>
<organism evidence="1 2">
    <name type="scientific">Zarconia navalis LEGE 11467</name>
    <dbReference type="NCBI Taxonomy" id="1828826"/>
    <lineage>
        <taxon>Bacteria</taxon>
        <taxon>Bacillati</taxon>
        <taxon>Cyanobacteriota</taxon>
        <taxon>Cyanophyceae</taxon>
        <taxon>Oscillatoriophycideae</taxon>
        <taxon>Oscillatoriales</taxon>
        <taxon>Oscillatoriales incertae sedis</taxon>
        <taxon>Zarconia</taxon>
        <taxon>Zarconia navalis</taxon>
    </lineage>
</organism>
<sequence>MKTNALNPLKSSAAGFRLSPETIARAAELSQSVPAFEQQWPVYLRALGLFGFEEWLGNRIPDLPFRSDGCSLFHPGYASFIDAACCLEVGDFSLCAIATSNSDLPIAVPRGAIELPEFAAQFYVLMEVWEEEDWVRLWGGTTRSRLLGSLDTLAVEANRDWTYPLPASSFDWEPDDLLLQLRCLDADAIAMPMSLSTIEPARSLSTELHAKLATVKPQLQGGIRQPWQVFSWDEAVMLLENRDELDRLYDAQIAPKPVPTEVTVEPQSTLFSPSPATSTVISKPGDEFNRLLDWLQGIVSTQWSLPGTFLPSTGIRFCHLSRALRHGKTEPIDPQNLRREIAQLYASQPAKSDSESHLKRIVPSQMSDGNALAYLIQSVDDEGIRRQAVDLLQEFEPEHPILKASREKDLGIDLEGCSIALRVLLIPRLDDRYSVLVRVYPTGESRFLPEGLQLAILDEGGNELVAHTARERDDWIDRPLIVEEGERFGIRITLNESSVTETFAV</sequence>
<dbReference type="EMBL" id="JADEXN010000088">
    <property type="protein sequence ID" value="MBE9040479.1"/>
    <property type="molecule type" value="Genomic_DNA"/>
</dbReference>
<accession>A0A928Z8F6</accession>
<name>A0A928Z8F6_9CYAN</name>
<gene>
    <name evidence="1" type="ORF">IQ235_06705</name>
</gene>
<keyword evidence="2" id="KW-1185">Reference proteome</keyword>
<dbReference type="Pfam" id="PF08852">
    <property type="entry name" value="DUF1822"/>
    <property type="match status" value="1"/>
</dbReference>
<reference evidence="1" key="1">
    <citation type="submission" date="2020-10" db="EMBL/GenBank/DDBJ databases">
        <authorList>
            <person name="Castelo-Branco R."/>
            <person name="Eusebio N."/>
            <person name="Adriana R."/>
            <person name="Vieira A."/>
            <person name="Brugerolle De Fraissinette N."/>
            <person name="Rezende De Castro R."/>
            <person name="Schneider M.P."/>
            <person name="Vasconcelos V."/>
            <person name="Leao P.N."/>
        </authorList>
    </citation>
    <scope>NUCLEOTIDE SEQUENCE</scope>
    <source>
        <strain evidence="1">LEGE 11467</strain>
    </source>
</reference>
<comment type="caution">
    <text evidence="1">The sequence shown here is derived from an EMBL/GenBank/DDBJ whole genome shotgun (WGS) entry which is preliminary data.</text>
</comment>
<evidence type="ECO:0000313" key="1">
    <source>
        <dbReference type="EMBL" id="MBE9040479.1"/>
    </source>
</evidence>
<protein>
    <submittedName>
        <fullName evidence="1">DUF1822 family protein</fullName>
    </submittedName>
</protein>